<feature type="coiled-coil region" evidence="1">
    <location>
        <begin position="143"/>
        <end position="180"/>
    </location>
</feature>
<reference evidence="3" key="1">
    <citation type="journal article" date="2004" name="Microbiology">
        <title>Sequence analysis of two plasmids from the phytoplasma beet leafhopper-transmitted virescence agent.</title>
        <authorList>
            <person name="Liefting L.W."/>
            <person name="Shaw M.E."/>
            <person name="Kirkpatrick B.C."/>
        </authorList>
    </citation>
    <scope>NUCLEOTIDE SEQUENCE</scope>
    <source>
        <plasmid evidence="3">pBLTVA-1</plasmid>
    </source>
</reference>
<proteinExistence type="predicted"/>
<evidence type="ECO:0000256" key="1">
    <source>
        <dbReference type="SAM" id="Coils"/>
    </source>
</evidence>
<keyword evidence="1" id="KW-0175">Coiled coil</keyword>
<keyword evidence="2" id="KW-1133">Transmembrane helix</keyword>
<feature type="transmembrane region" description="Helical" evidence="2">
    <location>
        <begin position="112"/>
        <end position="134"/>
    </location>
</feature>
<evidence type="ECO:0008006" key="4">
    <source>
        <dbReference type="Google" id="ProtNLM"/>
    </source>
</evidence>
<evidence type="ECO:0000313" key="3">
    <source>
        <dbReference type="EMBL" id="AAR84205.1"/>
    </source>
</evidence>
<accession>Q6JKN5</accession>
<dbReference type="EMBL" id="AY423627">
    <property type="protein sequence ID" value="AAR84205.1"/>
    <property type="molecule type" value="Genomic_DNA"/>
</dbReference>
<feature type="transmembrane region" description="Helical" evidence="2">
    <location>
        <begin position="84"/>
        <end position="106"/>
    </location>
</feature>
<sequence length="196" mass="23386">MLIYCVLSLKKTKQYINIILINERRHKMYMSNLFNKENLYKIVNFVKISCNFIITFSQDLFYKLIGIKDVKVNSLSDLQTTAPLIFNFLIGLLYIFLIINLLSYVIKIYNVIKFMIVCLFTFIQSLFVFITYPLRKLILLTNKEILSENKIEIQQETNELETLQAQLKTKEKELLVLRLQNGKYKKQLEQKHKNKR</sequence>
<protein>
    <recommendedName>
        <fullName evidence="4">Transmembrane protein</fullName>
    </recommendedName>
</protein>
<evidence type="ECO:0000256" key="2">
    <source>
        <dbReference type="SAM" id="Phobius"/>
    </source>
</evidence>
<keyword evidence="2" id="KW-0812">Transmembrane</keyword>
<organism evidence="3">
    <name type="scientific">Beet leafhopper transmitted virescence phytoplasma</name>
    <dbReference type="NCBI Taxonomy" id="37694"/>
    <lineage>
        <taxon>Bacteria</taxon>
        <taxon>Bacillati</taxon>
        <taxon>Mycoplasmatota</taxon>
        <taxon>Mollicutes</taxon>
        <taxon>Acholeplasmatales</taxon>
        <taxon>Acholeplasmataceae</taxon>
        <taxon>Candidatus Phytoplasma</taxon>
    </lineage>
</organism>
<keyword evidence="2" id="KW-0472">Membrane</keyword>
<name>Q6JKN5_9MOLU</name>
<keyword evidence="3" id="KW-0614">Plasmid</keyword>
<dbReference type="AlphaFoldDB" id="Q6JKN5"/>
<geneLocation type="plasmid" evidence="3">
    <name>pBLTVA-1</name>
</geneLocation>